<dbReference type="RefSeq" id="WP_369187616.1">
    <property type="nucleotide sequence ID" value="NZ_CP163431.1"/>
</dbReference>
<sequence>MALTQQFARVTPEYLDRCRATALDSPGASPGWDPPEADRLDTEWALWGLLHHCRSTGAGPELTALLDRAVSGDPDGNVGFLDHDEVYDGFGDPPRLLAPATVADIAAALDRVQLADLLSSLPASTADSAISCGFRGGFDGDVREHLAERFVAPREFYRTAARRAQCVITWVD</sequence>
<evidence type="ECO:0000313" key="1">
    <source>
        <dbReference type="EMBL" id="XDQ01145.1"/>
    </source>
</evidence>
<reference evidence="1" key="1">
    <citation type="submission" date="2024-07" db="EMBL/GenBank/DDBJ databases">
        <authorList>
            <person name="Yu S.T."/>
        </authorList>
    </citation>
    <scope>NUCLEOTIDE SEQUENCE</scope>
    <source>
        <strain evidence="1">R08</strain>
    </source>
</reference>
<accession>A0AB39M5L6</accession>
<gene>
    <name evidence="1" type="ORF">AB5J58_13525</name>
</gene>
<organism evidence="1">
    <name type="scientific">Streptomyces sp. R08</name>
    <dbReference type="NCBI Taxonomy" id="3238624"/>
    <lineage>
        <taxon>Bacteria</taxon>
        <taxon>Bacillati</taxon>
        <taxon>Actinomycetota</taxon>
        <taxon>Actinomycetes</taxon>
        <taxon>Kitasatosporales</taxon>
        <taxon>Streptomycetaceae</taxon>
        <taxon>Streptomyces</taxon>
    </lineage>
</organism>
<dbReference type="Gene3D" id="3.40.1760.10">
    <property type="entry name" value="YfbM-like super family"/>
    <property type="match status" value="1"/>
</dbReference>
<dbReference type="InterPro" id="IPR015068">
    <property type="entry name" value="DUF1877"/>
</dbReference>
<name>A0AB39M5L6_9ACTN</name>
<dbReference type="AlphaFoldDB" id="A0AB39M5L6"/>
<dbReference type="InterPro" id="IPR035944">
    <property type="entry name" value="YfbM-like_sf"/>
</dbReference>
<dbReference type="Pfam" id="PF08974">
    <property type="entry name" value="DUF1877"/>
    <property type="match status" value="1"/>
</dbReference>
<protein>
    <submittedName>
        <fullName evidence="1">DUF1877 family protein</fullName>
    </submittedName>
</protein>
<dbReference type="EMBL" id="CP163431">
    <property type="protein sequence ID" value="XDQ01145.1"/>
    <property type="molecule type" value="Genomic_DNA"/>
</dbReference>
<proteinExistence type="predicted"/>